<dbReference type="EMBL" id="JACJQH010000021">
    <property type="protein sequence ID" value="MBD2196804.1"/>
    <property type="molecule type" value="Genomic_DNA"/>
</dbReference>
<evidence type="ECO:0000313" key="3">
    <source>
        <dbReference type="Proteomes" id="UP000658514"/>
    </source>
</evidence>
<gene>
    <name evidence="2" type="ORF">H6G24_15050</name>
</gene>
<feature type="transmembrane region" description="Helical" evidence="1">
    <location>
        <begin position="134"/>
        <end position="154"/>
    </location>
</feature>
<comment type="caution">
    <text evidence="2">The sequence shown here is derived from an EMBL/GenBank/DDBJ whole genome shotgun (WGS) entry which is preliminary data.</text>
</comment>
<feature type="transmembrane region" description="Helical" evidence="1">
    <location>
        <begin position="83"/>
        <end position="103"/>
    </location>
</feature>
<organism evidence="2 3">
    <name type="scientific">Calothrix parietina FACHB-288</name>
    <dbReference type="NCBI Taxonomy" id="2692896"/>
    <lineage>
        <taxon>Bacteria</taxon>
        <taxon>Bacillati</taxon>
        <taxon>Cyanobacteriota</taxon>
        <taxon>Cyanophyceae</taxon>
        <taxon>Nostocales</taxon>
        <taxon>Calotrichaceae</taxon>
        <taxon>Calothrix</taxon>
    </lineage>
</organism>
<keyword evidence="3" id="KW-1185">Reference proteome</keyword>
<sequence>MPFALKLVTALGCGLVAGVFFAFSTFVMSALGRLQPKEGIIAMQSVNITAINPWFMLALFGTALACLWIAIASCTNLAQPGNIYLLIGSLIYLIGTILVTIAFNVPLNDALAIANPDSTEGANLWARYLTNWTLWNHVRTISSLGAAVLLTIGLTK</sequence>
<protein>
    <submittedName>
        <fullName evidence="2">DUF1772 domain-containing protein</fullName>
    </submittedName>
</protein>
<accession>A0ABR8AAU2</accession>
<keyword evidence="1" id="KW-0812">Transmembrane</keyword>
<dbReference type="InterPro" id="IPR013901">
    <property type="entry name" value="Anthrone_oxy"/>
</dbReference>
<evidence type="ECO:0000256" key="1">
    <source>
        <dbReference type="SAM" id="Phobius"/>
    </source>
</evidence>
<reference evidence="2 3" key="1">
    <citation type="journal article" date="2020" name="ISME J.">
        <title>Comparative genomics reveals insights into cyanobacterial evolution and habitat adaptation.</title>
        <authorList>
            <person name="Chen M.Y."/>
            <person name="Teng W.K."/>
            <person name="Zhao L."/>
            <person name="Hu C.X."/>
            <person name="Zhou Y.K."/>
            <person name="Han B.P."/>
            <person name="Song L.R."/>
            <person name="Shu W.S."/>
        </authorList>
    </citation>
    <scope>NUCLEOTIDE SEQUENCE [LARGE SCALE GENOMIC DNA]</scope>
    <source>
        <strain evidence="2 3">FACHB-288</strain>
    </source>
</reference>
<evidence type="ECO:0000313" key="2">
    <source>
        <dbReference type="EMBL" id="MBD2196804.1"/>
    </source>
</evidence>
<feature type="transmembrane region" description="Helical" evidence="1">
    <location>
        <begin position="51"/>
        <end position="71"/>
    </location>
</feature>
<proteinExistence type="predicted"/>
<dbReference type="Pfam" id="PF08592">
    <property type="entry name" value="Anthrone_oxy"/>
    <property type="match status" value="1"/>
</dbReference>
<dbReference type="Proteomes" id="UP000658514">
    <property type="component" value="Unassembled WGS sequence"/>
</dbReference>
<dbReference type="RefSeq" id="WP_190542640.1">
    <property type="nucleotide sequence ID" value="NZ_CAWPNO010000053.1"/>
</dbReference>
<keyword evidence="1" id="KW-0472">Membrane</keyword>
<feature type="transmembrane region" description="Helical" evidence="1">
    <location>
        <begin position="7"/>
        <end position="31"/>
    </location>
</feature>
<name>A0ABR8AAU2_9CYAN</name>
<keyword evidence="1" id="KW-1133">Transmembrane helix</keyword>